<dbReference type="AlphaFoldDB" id="A0A210PLZ2"/>
<keyword evidence="3" id="KW-0106">Calcium</keyword>
<feature type="region of interest" description="Disordered" evidence="8">
    <location>
        <begin position="316"/>
        <end position="344"/>
    </location>
</feature>
<evidence type="ECO:0000313" key="12">
    <source>
        <dbReference type="EMBL" id="OWF37484.1"/>
    </source>
</evidence>
<comment type="caution">
    <text evidence="6">Lacks conserved residue(s) required for the propagation of feature annotation.</text>
</comment>
<evidence type="ECO:0000256" key="1">
    <source>
        <dbReference type="ARBA" id="ARBA00022536"/>
    </source>
</evidence>
<evidence type="ECO:0000259" key="11">
    <source>
        <dbReference type="PROSITE" id="PS51041"/>
    </source>
</evidence>
<evidence type="ECO:0000256" key="7">
    <source>
        <dbReference type="SAM" id="Coils"/>
    </source>
</evidence>
<feature type="domain" description="EGF-like" evidence="10">
    <location>
        <begin position="140"/>
        <end position="179"/>
    </location>
</feature>
<dbReference type="Pfam" id="PF07645">
    <property type="entry name" value="EGF_CA"/>
    <property type="match status" value="1"/>
</dbReference>
<dbReference type="SMART" id="SM00179">
    <property type="entry name" value="EGF_CA"/>
    <property type="match status" value="1"/>
</dbReference>
<feature type="disulfide bond" evidence="6">
    <location>
        <begin position="110"/>
        <end position="120"/>
    </location>
</feature>
<dbReference type="GO" id="GO:0009986">
    <property type="term" value="C:cell surface"/>
    <property type="evidence" value="ECO:0007669"/>
    <property type="project" value="TreeGrafter"/>
</dbReference>
<feature type="compositionally biased region" description="Low complexity" evidence="8">
    <location>
        <begin position="242"/>
        <end position="281"/>
    </location>
</feature>
<dbReference type="PROSITE" id="PS01187">
    <property type="entry name" value="EGF_CA"/>
    <property type="match status" value="1"/>
</dbReference>
<gene>
    <name evidence="12" type="ORF">KP79_PYT04675</name>
</gene>
<dbReference type="InterPro" id="IPR050969">
    <property type="entry name" value="Dev_Signal_Modulators"/>
</dbReference>
<dbReference type="GO" id="GO:0005102">
    <property type="term" value="F:signaling receptor binding"/>
    <property type="evidence" value="ECO:0007669"/>
    <property type="project" value="TreeGrafter"/>
</dbReference>
<proteinExistence type="predicted"/>
<feature type="disulfide bond" evidence="6">
    <location>
        <begin position="128"/>
        <end position="137"/>
    </location>
</feature>
<evidence type="ECO:0000256" key="9">
    <source>
        <dbReference type="SAM" id="SignalP"/>
    </source>
</evidence>
<dbReference type="GO" id="GO:0005576">
    <property type="term" value="C:extracellular region"/>
    <property type="evidence" value="ECO:0007669"/>
    <property type="project" value="TreeGrafter"/>
</dbReference>
<dbReference type="STRING" id="6573.A0A210PLZ2"/>
<feature type="chain" id="PRO_5012510180" evidence="9">
    <location>
        <begin position="22"/>
        <end position="344"/>
    </location>
</feature>
<evidence type="ECO:0000259" key="10">
    <source>
        <dbReference type="PROSITE" id="PS50026"/>
    </source>
</evidence>
<dbReference type="InterPro" id="IPR000152">
    <property type="entry name" value="EGF-type_Asp/Asn_hydroxyl_site"/>
</dbReference>
<dbReference type="SUPFAM" id="SSF57196">
    <property type="entry name" value="EGF/Laminin"/>
    <property type="match status" value="2"/>
</dbReference>
<evidence type="ECO:0000313" key="13">
    <source>
        <dbReference type="Proteomes" id="UP000242188"/>
    </source>
</evidence>
<dbReference type="EMBL" id="NEDP02005589">
    <property type="protein sequence ID" value="OWF37484.1"/>
    <property type="molecule type" value="Genomic_DNA"/>
</dbReference>
<evidence type="ECO:0000256" key="5">
    <source>
        <dbReference type="ARBA" id="ARBA00023157"/>
    </source>
</evidence>
<dbReference type="InterPro" id="IPR000742">
    <property type="entry name" value="EGF"/>
</dbReference>
<feature type="compositionally biased region" description="Basic residues" evidence="8">
    <location>
        <begin position="334"/>
        <end position="344"/>
    </location>
</feature>
<evidence type="ECO:0000256" key="3">
    <source>
        <dbReference type="ARBA" id="ARBA00022837"/>
    </source>
</evidence>
<keyword evidence="5 6" id="KW-1015">Disulfide bond</keyword>
<evidence type="ECO:0000256" key="8">
    <source>
        <dbReference type="SAM" id="MobiDB-lite"/>
    </source>
</evidence>
<comment type="caution">
    <text evidence="12">The sequence shown here is derived from an EMBL/GenBank/DDBJ whole genome shotgun (WGS) entry which is preliminary data.</text>
</comment>
<evidence type="ECO:0000256" key="4">
    <source>
        <dbReference type="ARBA" id="ARBA00023054"/>
    </source>
</evidence>
<keyword evidence="2 9" id="KW-0732">Signal</keyword>
<organism evidence="12 13">
    <name type="scientific">Mizuhopecten yessoensis</name>
    <name type="common">Japanese scallop</name>
    <name type="synonym">Patinopecten yessoensis</name>
    <dbReference type="NCBI Taxonomy" id="6573"/>
    <lineage>
        <taxon>Eukaryota</taxon>
        <taxon>Metazoa</taxon>
        <taxon>Spiralia</taxon>
        <taxon>Lophotrochozoa</taxon>
        <taxon>Mollusca</taxon>
        <taxon>Bivalvia</taxon>
        <taxon>Autobranchia</taxon>
        <taxon>Pteriomorphia</taxon>
        <taxon>Pectinida</taxon>
        <taxon>Pectinoidea</taxon>
        <taxon>Pectinidae</taxon>
        <taxon>Mizuhopecten</taxon>
    </lineage>
</organism>
<protein>
    <submittedName>
        <fullName evidence="12">Epidermal growth factor-like protein 8</fullName>
    </submittedName>
</protein>
<reference evidence="12 13" key="1">
    <citation type="journal article" date="2017" name="Nat. Ecol. Evol.">
        <title>Scallop genome provides insights into evolution of bilaterian karyotype and development.</title>
        <authorList>
            <person name="Wang S."/>
            <person name="Zhang J."/>
            <person name="Jiao W."/>
            <person name="Li J."/>
            <person name="Xun X."/>
            <person name="Sun Y."/>
            <person name="Guo X."/>
            <person name="Huan P."/>
            <person name="Dong B."/>
            <person name="Zhang L."/>
            <person name="Hu X."/>
            <person name="Sun X."/>
            <person name="Wang J."/>
            <person name="Zhao C."/>
            <person name="Wang Y."/>
            <person name="Wang D."/>
            <person name="Huang X."/>
            <person name="Wang R."/>
            <person name="Lv J."/>
            <person name="Li Y."/>
            <person name="Zhang Z."/>
            <person name="Liu B."/>
            <person name="Lu W."/>
            <person name="Hui Y."/>
            <person name="Liang J."/>
            <person name="Zhou Z."/>
            <person name="Hou R."/>
            <person name="Li X."/>
            <person name="Liu Y."/>
            <person name="Li H."/>
            <person name="Ning X."/>
            <person name="Lin Y."/>
            <person name="Zhao L."/>
            <person name="Xing Q."/>
            <person name="Dou J."/>
            <person name="Li Y."/>
            <person name="Mao J."/>
            <person name="Guo H."/>
            <person name="Dou H."/>
            <person name="Li T."/>
            <person name="Mu C."/>
            <person name="Jiang W."/>
            <person name="Fu Q."/>
            <person name="Fu X."/>
            <person name="Miao Y."/>
            <person name="Liu J."/>
            <person name="Yu Q."/>
            <person name="Li R."/>
            <person name="Liao H."/>
            <person name="Li X."/>
            <person name="Kong Y."/>
            <person name="Jiang Z."/>
            <person name="Chourrout D."/>
            <person name="Li R."/>
            <person name="Bao Z."/>
        </authorList>
    </citation>
    <scope>NUCLEOTIDE SEQUENCE [LARGE SCALE GENOMIC DNA]</scope>
    <source>
        <strain evidence="12 13">PY_sf001</strain>
    </source>
</reference>
<dbReference type="InterPro" id="IPR001881">
    <property type="entry name" value="EGF-like_Ca-bd_dom"/>
</dbReference>
<accession>A0A210PLZ2</accession>
<feature type="coiled-coil region" evidence="7">
    <location>
        <begin position="188"/>
        <end position="215"/>
    </location>
</feature>
<dbReference type="PANTHER" id="PTHR14949">
    <property type="entry name" value="EGF-LIKE-DOMAIN, MULTIPLE 7, 8"/>
    <property type="match status" value="1"/>
</dbReference>
<evidence type="ECO:0000256" key="2">
    <source>
        <dbReference type="ARBA" id="ARBA00022729"/>
    </source>
</evidence>
<dbReference type="InterPro" id="IPR011489">
    <property type="entry name" value="EMI_domain"/>
</dbReference>
<feature type="region of interest" description="Disordered" evidence="8">
    <location>
        <begin position="241"/>
        <end position="284"/>
    </location>
</feature>
<dbReference type="PROSITE" id="PS00022">
    <property type="entry name" value="EGF_1"/>
    <property type="match status" value="1"/>
</dbReference>
<dbReference type="PROSITE" id="PS50026">
    <property type="entry name" value="EGF_3"/>
    <property type="match status" value="2"/>
</dbReference>
<feature type="signal peptide" evidence="9">
    <location>
        <begin position="1"/>
        <end position="21"/>
    </location>
</feature>
<dbReference type="GO" id="GO:0005509">
    <property type="term" value="F:calcium ion binding"/>
    <property type="evidence" value="ECO:0007669"/>
    <property type="project" value="InterPro"/>
</dbReference>
<dbReference type="PANTHER" id="PTHR14949:SF56">
    <property type="entry name" value="EGF-LIKE-DOMAIN, MULTIPLE 7"/>
    <property type="match status" value="1"/>
</dbReference>
<keyword evidence="1 6" id="KW-0245">EGF-like domain</keyword>
<dbReference type="OrthoDB" id="6063061at2759"/>
<keyword evidence="4 7" id="KW-0175">Coiled coil</keyword>
<feature type="domain" description="EGF-like" evidence="10">
    <location>
        <begin position="106"/>
        <end position="138"/>
    </location>
</feature>
<sequence>MVNVQWTVCCFLAVIVYVSEAVTLKPGRRVCPVTKLFNQIVPMKQTYKKPVYHSNCRSLGIPCKGKKLLYKTATRTVFYRRMIHDTVRICCPGWKRQNSRRHLGCMEPICSGGCQNGGTCVGPEQCACLKQFTGSSCERDVDECLMKTHTCQHLCNNTYGNYECACYDGFRLTEGRNCVFCPLCNPAFEEMMNKVNDLQTRVIFVEKEKDDLRGNLTLLEGRYEQTINIVAEVKQATIGTRTAPPTSTTTTPAPTTTPTSTTTTAPTTTTTTAPTTTPTTTIDPFDQPYNDVGYLINSLSEQISLLEERMADCECTQGGRGRGYDSRYGYNRPRGGRHRGTIEK</sequence>
<dbReference type="SMART" id="SM00181">
    <property type="entry name" value="EGF"/>
    <property type="match status" value="2"/>
</dbReference>
<keyword evidence="13" id="KW-1185">Reference proteome</keyword>
<feature type="domain" description="EMI" evidence="11">
    <location>
        <begin position="27"/>
        <end position="107"/>
    </location>
</feature>
<name>A0A210PLZ2_MIZYE</name>
<dbReference type="PROSITE" id="PS00010">
    <property type="entry name" value="ASX_HYDROXYL"/>
    <property type="match status" value="1"/>
</dbReference>
<dbReference type="Gene3D" id="2.10.25.10">
    <property type="entry name" value="Laminin"/>
    <property type="match status" value="2"/>
</dbReference>
<dbReference type="InterPro" id="IPR049883">
    <property type="entry name" value="NOTCH1_EGF-like"/>
</dbReference>
<dbReference type="Proteomes" id="UP000242188">
    <property type="component" value="Unassembled WGS sequence"/>
</dbReference>
<dbReference type="PROSITE" id="PS51041">
    <property type="entry name" value="EMI"/>
    <property type="match status" value="1"/>
</dbReference>
<dbReference type="InterPro" id="IPR018097">
    <property type="entry name" value="EGF_Ca-bd_CS"/>
</dbReference>
<evidence type="ECO:0000256" key="6">
    <source>
        <dbReference type="PROSITE-ProRule" id="PRU00076"/>
    </source>
</evidence>
<dbReference type="PROSITE" id="PS01186">
    <property type="entry name" value="EGF_2"/>
    <property type="match status" value="1"/>
</dbReference>